<organism evidence="2 3">
    <name type="scientific">Petrolisthes manimaculis</name>
    <dbReference type="NCBI Taxonomy" id="1843537"/>
    <lineage>
        <taxon>Eukaryota</taxon>
        <taxon>Metazoa</taxon>
        <taxon>Ecdysozoa</taxon>
        <taxon>Arthropoda</taxon>
        <taxon>Crustacea</taxon>
        <taxon>Multicrustacea</taxon>
        <taxon>Malacostraca</taxon>
        <taxon>Eumalacostraca</taxon>
        <taxon>Eucarida</taxon>
        <taxon>Decapoda</taxon>
        <taxon>Pleocyemata</taxon>
        <taxon>Anomura</taxon>
        <taxon>Galatheoidea</taxon>
        <taxon>Porcellanidae</taxon>
        <taxon>Petrolisthes</taxon>
    </lineage>
</organism>
<dbReference type="Proteomes" id="UP001292094">
    <property type="component" value="Unassembled WGS sequence"/>
</dbReference>
<dbReference type="AlphaFoldDB" id="A0AAE1TV17"/>
<proteinExistence type="predicted"/>
<sequence>MHLTTPPPPSLQHHPYSTHSKTTNPTPPLLQHHSTNTTPTPPPPTPLLQLPAPNLPTDKFGRWLIIRLEFGTAWLGR</sequence>
<name>A0AAE1TV17_9EUCA</name>
<evidence type="ECO:0000256" key="1">
    <source>
        <dbReference type="SAM" id="MobiDB-lite"/>
    </source>
</evidence>
<reference evidence="2" key="1">
    <citation type="submission" date="2023-11" db="EMBL/GenBank/DDBJ databases">
        <title>Genome assemblies of two species of porcelain crab, Petrolisthes cinctipes and Petrolisthes manimaculis (Anomura: Porcellanidae).</title>
        <authorList>
            <person name="Angst P."/>
        </authorList>
    </citation>
    <scope>NUCLEOTIDE SEQUENCE</scope>
    <source>
        <strain evidence="2">PB745_02</strain>
        <tissue evidence="2">Gill</tissue>
    </source>
</reference>
<feature type="compositionally biased region" description="Polar residues" evidence="1">
    <location>
        <begin position="15"/>
        <end position="24"/>
    </location>
</feature>
<feature type="compositionally biased region" description="Pro residues" evidence="1">
    <location>
        <begin position="1"/>
        <end position="10"/>
    </location>
</feature>
<comment type="caution">
    <text evidence="2">The sequence shown here is derived from an EMBL/GenBank/DDBJ whole genome shotgun (WGS) entry which is preliminary data.</text>
</comment>
<feature type="region of interest" description="Disordered" evidence="1">
    <location>
        <begin position="1"/>
        <end position="54"/>
    </location>
</feature>
<dbReference type="EMBL" id="JAWZYT010003383">
    <property type="protein sequence ID" value="KAK4298686.1"/>
    <property type="molecule type" value="Genomic_DNA"/>
</dbReference>
<protein>
    <submittedName>
        <fullName evidence="2">Uncharacterized protein</fullName>
    </submittedName>
</protein>
<accession>A0AAE1TV17</accession>
<evidence type="ECO:0000313" key="3">
    <source>
        <dbReference type="Proteomes" id="UP001292094"/>
    </source>
</evidence>
<evidence type="ECO:0000313" key="2">
    <source>
        <dbReference type="EMBL" id="KAK4298686.1"/>
    </source>
</evidence>
<gene>
    <name evidence="2" type="ORF">Pmani_028984</name>
</gene>
<keyword evidence="3" id="KW-1185">Reference proteome</keyword>